<evidence type="ECO:0000313" key="4">
    <source>
        <dbReference type="EMBL" id="KAK0714080.1"/>
    </source>
</evidence>
<evidence type="ECO:0000256" key="2">
    <source>
        <dbReference type="ARBA" id="ARBA00023002"/>
    </source>
</evidence>
<organism evidence="4 5">
    <name type="scientific">Lasiosphaeria miniovina</name>
    <dbReference type="NCBI Taxonomy" id="1954250"/>
    <lineage>
        <taxon>Eukaryota</taxon>
        <taxon>Fungi</taxon>
        <taxon>Dikarya</taxon>
        <taxon>Ascomycota</taxon>
        <taxon>Pezizomycotina</taxon>
        <taxon>Sordariomycetes</taxon>
        <taxon>Sordariomycetidae</taxon>
        <taxon>Sordariales</taxon>
        <taxon>Lasiosphaeriaceae</taxon>
        <taxon>Lasiosphaeria</taxon>
    </lineage>
</organism>
<dbReference type="GO" id="GO:0016491">
    <property type="term" value="F:oxidoreductase activity"/>
    <property type="evidence" value="ECO:0007669"/>
    <property type="project" value="UniProtKB-KW"/>
</dbReference>
<dbReference type="InterPro" id="IPR051609">
    <property type="entry name" value="NmrA/Isoflavone_reductase-like"/>
</dbReference>
<keyword evidence="2" id="KW-0560">Oxidoreductase</keyword>
<gene>
    <name evidence="4" type="ORF">B0T26DRAFT_649674</name>
</gene>
<keyword evidence="1" id="KW-0521">NADP</keyword>
<dbReference type="Gene3D" id="3.40.50.720">
    <property type="entry name" value="NAD(P)-binding Rossmann-like Domain"/>
    <property type="match status" value="1"/>
</dbReference>
<feature type="domain" description="NmrA-like" evidence="3">
    <location>
        <begin position="6"/>
        <end position="140"/>
    </location>
</feature>
<evidence type="ECO:0000259" key="3">
    <source>
        <dbReference type="Pfam" id="PF05368"/>
    </source>
</evidence>
<accession>A0AA40DSP4</accession>
<dbReference type="RefSeq" id="XP_060295402.1">
    <property type="nucleotide sequence ID" value="XM_060438109.1"/>
</dbReference>
<dbReference type="PANTHER" id="PTHR47706">
    <property type="entry name" value="NMRA-LIKE FAMILY PROTEIN"/>
    <property type="match status" value="1"/>
</dbReference>
<comment type="caution">
    <text evidence="4">The sequence shown here is derived from an EMBL/GenBank/DDBJ whole genome shotgun (WGS) entry which is preliminary data.</text>
</comment>
<protein>
    <recommendedName>
        <fullName evidence="3">NmrA-like domain-containing protein</fullName>
    </recommendedName>
</protein>
<dbReference type="EMBL" id="JAUIRO010000005">
    <property type="protein sequence ID" value="KAK0714080.1"/>
    <property type="molecule type" value="Genomic_DNA"/>
</dbReference>
<proteinExistence type="predicted"/>
<reference evidence="4" key="1">
    <citation type="submission" date="2023-06" db="EMBL/GenBank/DDBJ databases">
        <title>Genome-scale phylogeny and comparative genomics of the fungal order Sordariales.</title>
        <authorList>
            <consortium name="Lawrence Berkeley National Laboratory"/>
            <person name="Hensen N."/>
            <person name="Bonometti L."/>
            <person name="Westerberg I."/>
            <person name="Brannstrom I.O."/>
            <person name="Guillou S."/>
            <person name="Cros-Aarteil S."/>
            <person name="Calhoun S."/>
            <person name="Haridas S."/>
            <person name="Kuo A."/>
            <person name="Mondo S."/>
            <person name="Pangilinan J."/>
            <person name="Riley R."/>
            <person name="LaButti K."/>
            <person name="Andreopoulos B."/>
            <person name="Lipzen A."/>
            <person name="Chen C."/>
            <person name="Yanf M."/>
            <person name="Daum C."/>
            <person name="Ng V."/>
            <person name="Clum A."/>
            <person name="Steindorff A."/>
            <person name="Ohm R."/>
            <person name="Martin F."/>
            <person name="Silar P."/>
            <person name="Natvig D."/>
            <person name="Lalanne C."/>
            <person name="Gautier V."/>
            <person name="Ament-velasquez S.L."/>
            <person name="Kruys A."/>
            <person name="Hutchinson M.I."/>
            <person name="Powell A.J."/>
            <person name="Barry K."/>
            <person name="Miller A.N."/>
            <person name="Grigoriev I.V."/>
            <person name="Debuchy R."/>
            <person name="Gladieux P."/>
            <person name="Thoren M.H."/>
            <person name="Johannesson H."/>
        </authorList>
    </citation>
    <scope>NUCLEOTIDE SEQUENCE</scope>
    <source>
        <strain evidence="4">SMH2392-1A</strain>
    </source>
</reference>
<dbReference type="Gene3D" id="3.90.25.10">
    <property type="entry name" value="UDP-galactose 4-epimerase, domain 1"/>
    <property type="match status" value="1"/>
</dbReference>
<dbReference type="AlphaFoldDB" id="A0AA40DSP4"/>
<dbReference type="GeneID" id="85321379"/>
<dbReference type="Proteomes" id="UP001172101">
    <property type="component" value="Unassembled WGS sequence"/>
</dbReference>
<sequence>MPQQLRKITVVGATGGGIGSWILKGALEAGHTVSVVTRLESDTSSIPPGVAAIHRAAYDDVAAVTALLKGQDVLVLAIGFMAMKAVQGHLITAAAAAGVPWVVPTEYGSQTVVTDPLELLNPIFAGKAAFRKQIEELGVAGWIGVVNNPWTEFSLRRGAPAFGIDIAARKATLYDGGNTKLNTTTYPKVGRTLAAVLALPDAELAKYRNAWLHASSFHVSQRDLLASVLKATGESESGWVVEERSAEEVVAEAAKEPFDSRLLYATVARAGYGGDYNDKVVDYAALGIEQEDLDAVVKSVVDEIRSAPPPSA</sequence>
<dbReference type="Pfam" id="PF05368">
    <property type="entry name" value="NmrA"/>
    <property type="match status" value="1"/>
</dbReference>
<dbReference type="PANTHER" id="PTHR47706:SF7">
    <property type="entry name" value="CIPA-LIKE, PUTATIVE (AFU_ORTHOLOGUE AFUA_1G01630)-RELATED"/>
    <property type="match status" value="1"/>
</dbReference>
<dbReference type="InterPro" id="IPR008030">
    <property type="entry name" value="NmrA-like"/>
</dbReference>
<evidence type="ECO:0000313" key="5">
    <source>
        <dbReference type="Proteomes" id="UP001172101"/>
    </source>
</evidence>
<keyword evidence="5" id="KW-1185">Reference proteome</keyword>
<evidence type="ECO:0000256" key="1">
    <source>
        <dbReference type="ARBA" id="ARBA00022857"/>
    </source>
</evidence>
<dbReference type="SUPFAM" id="SSF51735">
    <property type="entry name" value="NAD(P)-binding Rossmann-fold domains"/>
    <property type="match status" value="1"/>
</dbReference>
<name>A0AA40DSP4_9PEZI</name>
<dbReference type="InterPro" id="IPR036291">
    <property type="entry name" value="NAD(P)-bd_dom_sf"/>
</dbReference>